<dbReference type="AlphaFoldDB" id="A0AAD5YSX9"/>
<organism evidence="2 3">
    <name type="scientific">Leucocoprinus birnbaumii</name>
    <dbReference type="NCBI Taxonomy" id="56174"/>
    <lineage>
        <taxon>Eukaryota</taxon>
        <taxon>Fungi</taxon>
        <taxon>Dikarya</taxon>
        <taxon>Basidiomycota</taxon>
        <taxon>Agaricomycotina</taxon>
        <taxon>Agaricomycetes</taxon>
        <taxon>Agaricomycetidae</taxon>
        <taxon>Agaricales</taxon>
        <taxon>Agaricineae</taxon>
        <taxon>Agaricaceae</taxon>
        <taxon>Leucocoprinus</taxon>
    </lineage>
</organism>
<keyword evidence="1" id="KW-0812">Transmembrane</keyword>
<evidence type="ECO:0000256" key="1">
    <source>
        <dbReference type="SAM" id="Phobius"/>
    </source>
</evidence>
<dbReference type="Proteomes" id="UP001213000">
    <property type="component" value="Unassembled WGS sequence"/>
</dbReference>
<reference evidence="2" key="1">
    <citation type="submission" date="2022-07" db="EMBL/GenBank/DDBJ databases">
        <title>Genome Sequence of Leucocoprinus birnbaumii.</title>
        <authorList>
            <person name="Buettner E."/>
        </authorList>
    </citation>
    <scope>NUCLEOTIDE SEQUENCE</scope>
    <source>
        <strain evidence="2">VT141</strain>
    </source>
</reference>
<comment type="caution">
    <text evidence="2">The sequence shown here is derived from an EMBL/GenBank/DDBJ whole genome shotgun (WGS) entry which is preliminary data.</text>
</comment>
<feature type="transmembrane region" description="Helical" evidence="1">
    <location>
        <begin position="47"/>
        <end position="74"/>
    </location>
</feature>
<evidence type="ECO:0000313" key="2">
    <source>
        <dbReference type="EMBL" id="KAJ3570555.1"/>
    </source>
</evidence>
<dbReference type="EMBL" id="JANIEX010000232">
    <property type="protein sequence ID" value="KAJ3570555.1"/>
    <property type="molecule type" value="Genomic_DNA"/>
</dbReference>
<protein>
    <submittedName>
        <fullName evidence="2">Uncharacterized protein</fullName>
    </submittedName>
</protein>
<feature type="transmembrane region" description="Helical" evidence="1">
    <location>
        <begin position="20"/>
        <end position="41"/>
    </location>
</feature>
<gene>
    <name evidence="2" type="ORF">NP233_g4333</name>
</gene>
<evidence type="ECO:0000313" key="3">
    <source>
        <dbReference type="Proteomes" id="UP001213000"/>
    </source>
</evidence>
<keyword evidence="1" id="KW-1133">Transmembrane helix</keyword>
<proteinExistence type="predicted"/>
<keyword evidence="3" id="KW-1185">Reference proteome</keyword>
<accession>A0AAD5YSX9</accession>
<name>A0AAD5YSX9_9AGAR</name>
<sequence>MLIGTQAREDTSRYLQIVSIFLESAAINVPTTMIGAVGFAIKASFGTIIAPVAVVGQVFASIIVIHQVAVGRAFSRRREEEMKRLTINSEKSPVQSISTLVEPSNV</sequence>
<keyword evidence="1" id="KW-0472">Membrane</keyword>